<evidence type="ECO:0000256" key="1">
    <source>
        <dbReference type="SAM" id="MobiDB-lite"/>
    </source>
</evidence>
<dbReference type="EMBL" id="JALNTZ010000008">
    <property type="protein sequence ID" value="KAJ3642703.1"/>
    <property type="molecule type" value="Genomic_DNA"/>
</dbReference>
<evidence type="ECO:0000313" key="3">
    <source>
        <dbReference type="Proteomes" id="UP001168821"/>
    </source>
</evidence>
<feature type="compositionally biased region" description="Basic and acidic residues" evidence="1">
    <location>
        <begin position="270"/>
        <end position="285"/>
    </location>
</feature>
<feature type="compositionally biased region" description="Basic and acidic residues" evidence="1">
    <location>
        <begin position="120"/>
        <end position="132"/>
    </location>
</feature>
<dbReference type="Proteomes" id="UP001168821">
    <property type="component" value="Unassembled WGS sequence"/>
</dbReference>
<feature type="compositionally biased region" description="Basic residues" evidence="1">
    <location>
        <begin position="9"/>
        <end position="19"/>
    </location>
</feature>
<feature type="region of interest" description="Disordered" evidence="1">
    <location>
        <begin position="270"/>
        <end position="322"/>
    </location>
</feature>
<gene>
    <name evidence="2" type="ORF">Zmor_025462</name>
</gene>
<name>A0AA38HRQ2_9CUCU</name>
<feature type="region of interest" description="Disordered" evidence="1">
    <location>
        <begin position="1"/>
        <end position="30"/>
    </location>
</feature>
<feature type="compositionally biased region" description="Basic residues" evidence="1">
    <location>
        <begin position="133"/>
        <end position="149"/>
    </location>
</feature>
<feature type="region of interest" description="Disordered" evidence="1">
    <location>
        <begin position="114"/>
        <end position="190"/>
    </location>
</feature>
<reference evidence="2" key="1">
    <citation type="journal article" date="2023" name="G3 (Bethesda)">
        <title>Whole genome assemblies of Zophobas morio and Tenebrio molitor.</title>
        <authorList>
            <person name="Kaur S."/>
            <person name="Stinson S.A."/>
            <person name="diCenzo G.C."/>
        </authorList>
    </citation>
    <scope>NUCLEOTIDE SEQUENCE</scope>
    <source>
        <strain evidence="2">QUZm001</strain>
    </source>
</reference>
<evidence type="ECO:0000313" key="2">
    <source>
        <dbReference type="EMBL" id="KAJ3642703.1"/>
    </source>
</evidence>
<sequence length="351" mass="40508">MKENANEKSKKKITNKRKFYSAPNLPLGEPRFKATDSFLVTPDDIRKYKKDLLANVVDDKRKKSKKKAQAKKLNDKNVDKILLDPGKPTGKVKKLSEDYQWLIKKHIVKLMGAARKKIQKRNEEATEPEKRANLKKKKLDTGKKVKGLSKKLDKSDNQVSPRSRKKPPRKNQPEIGLKPRANTATIPRQSEIFPKQRSLTLPPLHRADYLEVPQGRTAMILHPTQKRKDNNYKLRDVFNVFKTKPEQPGNIFAKNEQLPNVFKKTPEIEKKTDVNKKKKLGDKQLKQRPASSTIKLERRKKKKIRPENLHVTASPKVDQPPLFVKPIVDKKTVEKKKRKLNVPKLMATISS</sequence>
<comment type="caution">
    <text evidence="2">The sequence shown here is derived from an EMBL/GenBank/DDBJ whole genome shotgun (WGS) entry which is preliminary data.</text>
</comment>
<keyword evidence="3" id="KW-1185">Reference proteome</keyword>
<dbReference type="AlphaFoldDB" id="A0AA38HRQ2"/>
<proteinExistence type="predicted"/>
<feature type="region of interest" description="Disordered" evidence="1">
    <location>
        <begin position="60"/>
        <end position="92"/>
    </location>
</feature>
<organism evidence="2 3">
    <name type="scientific">Zophobas morio</name>
    <dbReference type="NCBI Taxonomy" id="2755281"/>
    <lineage>
        <taxon>Eukaryota</taxon>
        <taxon>Metazoa</taxon>
        <taxon>Ecdysozoa</taxon>
        <taxon>Arthropoda</taxon>
        <taxon>Hexapoda</taxon>
        <taxon>Insecta</taxon>
        <taxon>Pterygota</taxon>
        <taxon>Neoptera</taxon>
        <taxon>Endopterygota</taxon>
        <taxon>Coleoptera</taxon>
        <taxon>Polyphaga</taxon>
        <taxon>Cucujiformia</taxon>
        <taxon>Tenebrionidae</taxon>
        <taxon>Zophobas</taxon>
    </lineage>
</organism>
<accession>A0AA38HRQ2</accession>
<protein>
    <submittedName>
        <fullName evidence="2">Uncharacterized protein</fullName>
    </submittedName>
</protein>
<feature type="compositionally biased region" description="Basic and acidic residues" evidence="1">
    <location>
        <begin position="72"/>
        <end position="82"/>
    </location>
</feature>